<evidence type="ECO:0000256" key="5">
    <source>
        <dbReference type="ARBA" id="ARBA00023136"/>
    </source>
</evidence>
<sequence length="388" mass="39675">MTTHDDASAHRRPPLAISLAALTSSVDRFGISPLLMFIAVDFGVSLAGSVAVASVYFLCYGVSQPVWGILSDALGRLPVMRIALIGAVLGSLASLPAPGLLSLTLARAVTGAFFGAVVPASITYVGDTSTPRHRQSALSDLMAAIAVGTALATAAAGLVGQWLDWRVMFAVSAGLALVSLIPLFRLPEPERETGVSILRGMVLFFRERWALLVVGLAFVEGALVLGLLTLLAPALEHQGVSPGAAGLSVAAYGVATILVSRGVRPLTARWSPSRIIALGGTCLTLGLGIVALHQAVPTVIVAALLLGATWALMHTSLQAWVTEVVPSARGLSVAFFAGCLFAGSAAGSGLAGPLAEAGHWGLLFGVAAVVALALTVVAAATRSRYQYG</sequence>
<dbReference type="EMBL" id="CP121252">
    <property type="protein sequence ID" value="WFP16363.1"/>
    <property type="molecule type" value="Genomic_DNA"/>
</dbReference>
<dbReference type="InterPro" id="IPR011701">
    <property type="entry name" value="MFS"/>
</dbReference>
<feature type="transmembrane region" description="Helical" evidence="6">
    <location>
        <begin position="34"/>
        <end position="58"/>
    </location>
</feature>
<dbReference type="Proteomes" id="UP001219037">
    <property type="component" value="Chromosome"/>
</dbReference>
<feature type="transmembrane region" description="Helical" evidence="6">
    <location>
        <begin position="137"/>
        <end position="159"/>
    </location>
</feature>
<feature type="transmembrane region" description="Helical" evidence="6">
    <location>
        <begin position="105"/>
        <end position="125"/>
    </location>
</feature>
<accession>A0ABY8H6R9</accession>
<feature type="transmembrane region" description="Helical" evidence="6">
    <location>
        <begin position="79"/>
        <end position="99"/>
    </location>
</feature>
<keyword evidence="3 6" id="KW-0812">Transmembrane</keyword>
<feature type="transmembrane region" description="Helical" evidence="6">
    <location>
        <begin position="209"/>
        <end position="232"/>
    </location>
</feature>
<feature type="transmembrane region" description="Helical" evidence="6">
    <location>
        <begin position="333"/>
        <end position="354"/>
    </location>
</feature>
<gene>
    <name evidence="8" type="ORF">P8192_13430</name>
</gene>
<comment type="subcellular location">
    <subcellularLocation>
        <location evidence="1">Cell membrane</location>
        <topology evidence="1">Multi-pass membrane protein</topology>
    </subcellularLocation>
</comment>
<evidence type="ECO:0000256" key="1">
    <source>
        <dbReference type="ARBA" id="ARBA00004651"/>
    </source>
</evidence>
<evidence type="ECO:0000313" key="9">
    <source>
        <dbReference type="Proteomes" id="UP001219037"/>
    </source>
</evidence>
<keyword evidence="2" id="KW-1003">Cell membrane</keyword>
<evidence type="ECO:0000256" key="2">
    <source>
        <dbReference type="ARBA" id="ARBA00022475"/>
    </source>
</evidence>
<dbReference type="InterPro" id="IPR036259">
    <property type="entry name" value="MFS_trans_sf"/>
</dbReference>
<dbReference type="PROSITE" id="PS50850">
    <property type="entry name" value="MFS"/>
    <property type="match status" value="1"/>
</dbReference>
<dbReference type="RefSeq" id="WP_278157508.1">
    <property type="nucleotide sequence ID" value="NZ_CP121252.1"/>
</dbReference>
<dbReference type="PANTHER" id="PTHR43124">
    <property type="entry name" value="PURINE EFFLUX PUMP PBUE"/>
    <property type="match status" value="1"/>
</dbReference>
<dbReference type="Pfam" id="PF07690">
    <property type="entry name" value="MFS_1"/>
    <property type="match status" value="1"/>
</dbReference>
<keyword evidence="9" id="KW-1185">Reference proteome</keyword>
<evidence type="ECO:0000256" key="3">
    <source>
        <dbReference type="ARBA" id="ARBA00022692"/>
    </source>
</evidence>
<keyword evidence="4 6" id="KW-1133">Transmembrane helix</keyword>
<keyword evidence="5 6" id="KW-0472">Membrane</keyword>
<name>A0ABY8H6R9_9MICC</name>
<dbReference type="SUPFAM" id="SSF103473">
    <property type="entry name" value="MFS general substrate transporter"/>
    <property type="match status" value="1"/>
</dbReference>
<dbReference type="Gene3D" id="1.20.1250.20">
    <property type="entry name" value="MFS general substrate transporter like domains"/>
    <property type="match status" value="1"/>
</dbReference>
<protein>
    <submittedName>
        <fullName evidence="8">MFS transporter</fullName>
    </submittedName>
</protein>
<evidence type="ECO:0000256" key="4">
    <source>
        <dbReference type="ARBA" id="ARBA00022989"/>
    </source>
</evidence>
<dbReference type="PANTHER" id="PTHR43124:SF3">
    <property type="entry name" value="CHLORAMPHENICOL EFFLUX PUMP RV0191"/>
    <property type="match status" value="1"/>
</dbReference>
<proteinExistence type="predicted"/>
<dbReference type="InterPro" id="IPR020846">
    <property type="entry name" value="MFS_dom"/>
</dbReference>
<feature type="transmembrane region" description="Helical" evidence="6">
    <location>
        <begin position="275"/>
        <end position="293"/>
    </location>
</feature>
<evidence type="ECO:0000313" key="8">
    <source>
        <dbReference type="EMBL" id="WFP16363.1"/>
    </source>
</evidence>
<dbReference type="InterPro" id="IPR050189">
    <property type="entry name" value="MFS_Efflux_Transporters"/>
</dbReference>
<feature type="transmembrane region" description="Helical" evidence="6">
    <location>
        <begin position="244"/>
        <end position="263"/>
    </location>
</feature>
<reference evidence="8 9" key="1">
    <citation type="submission" date="2023-04" db="EMBL/GenBank/DDBJ databases">
        <title>Funneling lignin-derived compounds into biodiesel using alkali-halophilic Citricoccus sp. P2.</title>
        <authorList>
            <person name="Luo C.-B."/>
        </authorList>
    </citation>
    <scope>NUCLEOTIDE SEQUENCE [LARGE SCALE GENOMIC DNA]</scope>
    <source>
        <strain evidence="8 9">P2</strain>
    </source>
</reference>
<organism evidence="8 9">
    <name type="scientific">Citricoccus muralis</name>
    <dbReference type="NCBI Taxonomy" id="169134"/>
    <lineage>
        <taxon>Bacteria</taxon>
        <taxon>Bacillati</taxon>
        <taxon>Actinomycetota</taxon>
        <taxon>Actinomycetes</taxon>
        <taxon>Micrococcales</taxon>
        <taxon>Micrococcaceae</taxon>
        <taxon>Citricoccus</taxon>
    </lineage>
</organism>
<feature type="transmembrane region" description="Helical" evidence="6">
    <location>
        <begin position="360"/>
        <end position="380"/>
    </location>
</feature>
<feature type="transmembrane region" description="Helical" evidence="6">
    <location>
        <begin position="299"/>
        <end position="321"/>
    </location>
</feature>
<feature type="domain" description="Major facilitator superfamily (MFS) profile" evidence="7">
    <location>
        <begin position="13"/>
        <end position="386"/>
    </location>
</feature>
<evidence type="ECO:0000256" key="6">
    <source>
        <dbReference type="SAM" id="Phobius"/>
    </source>
</evidence>
<evidence type="ECO:0000259" key="7">
    <source>
        <dbReference type="PROSITE" id="PS50850"/>
    </source>
</evidence>